<evidence type="ECO:0000256" key="6">
    <source>
        <dbReference type="ARBA" id="ARBA00023077"/>
    </source>
</evidence>
<keyword evidence="6 11" id="KW-0798">TonB box</keyword>
<dbReference type="GO" id="GO:0009279">
    <property type="term" value="C:cell outer membrane"/>
    <property type="evidence" value="ECO:0007669"/>
    <property type="project" value="UniProtKB-SubCell"/>
</dbReference>
<evidence type="ECO:0000256" key="5">
    <source>
        <dbReference type="ARBA" id="ARBA00022729"/>
    </source>
</evidence>
<dbReference type="Gene3D" id="2.40.170.20">
    <property type="entry name" value="TonB-dependent receptor, beta-barrel domain"/>
    <property type="match status" value="1"/>
</dbReference>
<evidence type="ECO:0000256" key="11">
    <source>
        <dbReference type="RuleBase" id="RU003357"/>
    </source>
</evidence>
<protein>
    <submittedName>
        <fullName evidence="14">Iron complex outermembrane recepter protein</fullName>
    </submittedName>
</protein>
<dbReference type="GO" id="GO:0015344">
    <property type="term" value="F:siderophore uptake transmembrane transporter activity"/>
    <property type="evidence" value="ECO:0007669"/>
    <property type="project" value="TreeGrafter"/>
</dbReference>
<keyword evidence="8" id="KW-0675">Receptor</keyword>
<feature type="domain" description="TonB-dependent receptor plug" evidence="13">
    <location>
        <begin position="103"/>
        <end position="201"/>
    </location>
</feature>
<dbReference type="Gene3D" id="2.170.130.10">
    <property type="entry name" value="TonB-dependent receptor, plug domain"/>
    <property type="match status" value="1"/>
</dbReference>
<evidence type="ECO:0000256" key="3">
    <source>
        <dbReference type="ARBA" id="ARBA00022452"/>
    </source>
</evidence>
<comment type="subcellular location">
    <subcellularLocation>
        <location evidence="1 10">Cell outer membrane</location>
        <topology evidence="1 10">Multi-pass membrane protein</topology>
    </subcellularLocation>
</comment>
<evidence type="ECO:0000256" key="10">
    <source>
        <dbReference type="PROSITE-ProRule" id="PRU01360"/>
    </source>
</evidence>
<evidence type="ECO:0000259" key="13">
    <source>
        <dbReference type="Pfam" id="PF07715"/>
    </source>
</evidence>
<evidence type="ECO:0000259" key="12">
    <source>
        <dbReference type="Pfam" id="PF00593"/>
    </source>
</evidence>
<dbReference type="AlphaFoldDB" id="A0A1G9CG32"/>
<keyword evidence="15" id="KW-1185">Reference proteome</keyword>
<dbReference type="PROSITE" id="PS52016">
    <property type="entry name" value="TONB_DEPENDENT_REC_3"/>
    <property type="match status" value="1"/>
</dbReference>
<reference evidence="14 15" key="1">
    <citation type="submission" date="2016-10" db="EMBL/GenBank/DDBJ databases">
        <authorList>
            <person name="de Groot N.N."/>
        </authorList>
    </citation>
    <scope>NUCLEOTIDE SEQUENCE [LARGE SCALE GENOMIC DNA]</scope>
    <source>
        <strain evidence="14 15">CGMCC 1.10076</strain>
    </source>
</reference>
<comment type="similarity">
    <text evidence="10 11">Belongs to the TonB-dependent receptor family.</text>
</comment>
<keyword evidence="4 10" id="KW-0812">Transmembrane</keyword>
<dbReference type="PANTHER" id="PTHR30069">
    <property type="entry name" value="TONB-DEPENDENT OUTER MEMBRANE RECEPTOR"/>
    <property type="match status" value="1"/>
</dbReference>
<organism evidence="14 15">
    <name type="scientific">Flavobacterium noncentrifugens</name>
    <dbReference type="NCBI Taxonomy" id="1128970"/>
    <lineage>
        <taxon>Bacteria</taxon>
        <taxon>Pseudomonadati</taxon>
        <taxon>Bacteroidota</taxon>
        <taxon>Flavobacteriia</taxon>
        <taxon>Flavobacteriales</taxon>
        <taxon>Flavobacteriaceae</taxon>
        <taxon>Flavobacterium</taxon>
    </lineage>
</organism>
<evidence type="ECO:0000313" key="14">
    <source>
        <dbReference type="EMBL" id="SDK50633.1"/>
    </source>
</evidence>
<gene>
    <name evidence="14" type="ORF">SAMN04487935_3514</name>
</gene>
<keyword evidence="2 10" id="KW-0813">Transport</keyword>
<evidence type="ECO:0000256" key="2">
    <source>
        <dbReference type="ARBA" id="ARBA00022448"/>
    </source>
</evidence>
<evidence type="ECO:0000256" key="8">
    <source>
        <dbReference type="ARBA" id="ARBA00023170"/>
    </source>
</evidence>
<dbReference type="Pfam" id="PF07715">
    <property type="entry name" value="Plug"/>
    <property type="match status" value="1"/>
</dbReference>
<evidence type="ECO:0000256" key="4">
    <source>
        <dbReference type="ARBA" id="ARBA00022692"/>
    </source>
</evidence>
<dbReference type="InterPro" id="IPR012910">
    <property type="entry name" value="Plug_dom"/>
</dbReference>
<keyword evidence="3 10" id="KW-1134">Transmembrane beta strand</keyword>
<dbReference type="InterPro" id="IPR000531">
    <property type="entry name" value="Beta-barrel_TonB"/>
</dbReference>
<dbReference type="EMBL" id="FNEZ01000007">
    <property type="protein sequence ID" value="SDK50633.1"/>
    <property type="molecule type" value="Genomic_DNA"/>
</dbReference>
<sequence>MKIINPKILSCSRNCKLQRLLLSPKPLLQNGKVNIRTQARRPAFFLNEYRIFGKKDSERMTAKKLFLGVLFLMCQVVLAQQDSIALKEVLVSDYQLKHFSDAQSVQKLNDTIIGRNQSSLTSLLNYNSVVYFKENGLGMVSSPSFRGTTAQQTAVIWNGININSQLNGQTDFNTITTRDFSEISVKSGGGSIIYGSSAIGGSIHLNNDLSFKKRFENEIRLNYGSFNTFGGNYKLAAADAKTSVNLSISRNSSDNDYEYLNTTNLRNENGQFYNTSVNLAFGYKLNKANVLKLYSQVFESERHFSGTLVSPSRSKYQDLNTRNLLEWTASNQTLISTAKVAFLSEKYKYFGDFDSDHFETSKAETVIAKYDLNWKISPTINLNGIVDYTKTKGIGSNIGDETRNVASAVLLFKHQLLQQLEYDFSIRKEFTNAYQSPVLFGFGTKFTASKHYNIKLNVSRNFRIPTFNDLYWQGAGNPDLKPESSYQGEIGQEVTFGNFTISATAYYMKIENLLRWMPNGNIWVPENVGKVNSYGAEGFLNFHKKIGAHFIEFHSTYAYTISENELLKKQLAYVPYHKFNAELVYSFRKLTFNYQYLFNGQIFTLADESDVLKAYQVSNAGIDCDFGSKNNYKIGFQALNIWNENYQSMPQRPLPGRNYMINLTLKF</sequence>
<keyword evidence="9 10" id="KW-0998">Cell outer membrane</keyword>
<keyword evidence="5" id="KW-0732">Signal</keyword>
<dbReference type="SUPFAM" id="SSF56935">
    <property type="entry name" value="Porins"/>
    <property type="match status" value="1"/>
</dbReference>
<accession>A0A1G9CG32</accession>
<dbReference type="InterPro" id="IPR037066">
    <property type="entry name" value="Plug_dom_sf"/>
</dbReference>
<dbReference type="Pfam" id="PF00593">
    <property type="entry name" value="TonB_dep_Rec_b-barrel"/>
    <property type="match status" value="1"/>
</dbReference>
<dbReference type="STRING" id="1128970.SAMN04487935_3514"/>
<keyword evidence="7 10" id="KW-0472">Membrane</keyword>
<name>A0A1G9CG32_9FLAO</name>
<evidence type="ECO:0000256" key="1">
    <source>
        <dbReference type="ARBA" id="ARBA00004571"/>
    </source>
</evidence>
<evidence type="ECO:0000256" key="7">
    <source>
        <dbReference type="ARBA" id="ARBA00023136"/>
    </source>
</evidence>
<dbReference type="GO" id="GO:0044718">
    <property type="term" value="P:siderophore transmembrane transport"/>
    <property type="evidence" value="ECO:0007669"/>
    <property type="project" value="TreeGrafter"/>
</dbReference>
<dbReference type="InterPro" id="IPR036942">
    <property type="entry name" value="Beta-barrel_TonB_sf"/>
</dbReference>
<dbReference type="Proteomes" id="UP000199580">
    <property type="component" value="Unassembled WGS sequence"/>
</dbReference>
<evidence type="ECO:0000256" key="9">
    <source>
        <dbReference type="ARBA" id="ARBA00023237"/>
    </source>
</evidence>
<dbReference type="InterPro" id="IPR039426">
    <property type="entry name" value="TonB-dep_rcpt-like"/>
</dbReference>
<dbReference type="PANTHER" id="PTHR30069:SF29">
    <property type="entry name" value="HEMOGLOBIN AND HEMOGLOBIN-HAPTOGLOBIN-BINDING PROTEIN 1-RELATED"/>
    <property type="match status" value="1"/>
</dbReference>
<proteinExistence type="inferred from homology"/>
<evidence type="ECO:0000313" key="15">
    <source>
        <dbReference type="Proteomes" id="UP000199580"/>
    </source>
</evidence>
<feature type="domain" description="TonB-dependent receptor-like beta-barrel" evidence="12">
    <location>
        <begin position="223"/>
        <end position="641"/>
    </location>
</feature>